<dbReference type="GO" id="GO:0008893">
    <property type="term" value="F:guanosine-3',5'-bis(diphosphate) 3'-diphosphatase activity"/>
    <property type="evidence" value="ECO:0007669"/>
    <property type="project" value="TreeGrafter"/>
</dbReference>
<sequence length="198" mass="22774">MKNEQCLTILTSRFQEALVYAAQLHNDQQRKIAGTPYIAHLLSVAALVLEDGGDEDEAISALLHDALEDRGGEVTRTEILQRFGDRVFHIIEGCTEPEPSLYPTWKEHKQQYLQQLRDACPPVQRVMLADKLHNARTILVNFRRSGEEIWHYFRGGKEGVLWLYQEQLQIYRQLSSSWMVAELERVVRELQQGAIASS</sequence>
<proteinExistence type="predicted"/>
<name>A0A926VC94_9CYAN</name>
<dbReference type="Pfam" id="PF13328">
    <property type="entry name" value="HD_4"/>
    <property type="match status" value="1"/>
</dbReference>
<reference evidence="1" key="1">
    <citation type="journal article" date="2015" name="ISME J.">
        <title>Draft Genome Sequence of Streptomyces incarnatus NRRL8089, which Produces the Nucleoside Antibiotic Sinefungin.</title>
        <authorList>
            <person name="Oshima K."/>
            <person name="Hattori M."/>
            <person name="Shimizu H."/>
            <person name="Fukuda K."/>
            <person name="Nemoto M."/>
            <person name="Inagaki K."/>
            <person name="Tamura T."/>
        </authorList>
    </citation>
    <scope>NUCLEOTIDE SEQUENCE</scope>
    <source>
        <strain evidence="1">FACHB-1375</strain>
    </source>
</reference>
<dbReference type="Gene3D" id="1.10.3210.10">
    <property type="entry name" value="Hypothetical protein af1432"/>
    <property type="match status" value="1"/>
</dbReference>
<dbReference type="EMBL" id="JACJPW010000018">
    <property type="protein sequence ID" value="MBD2181234.1"/>
    <property type="molecule type" value="Genomic_DNA"/>
</dbReference>
<reference evidence="1" key="2">
    <citation type="submission" date="2020-08" db="EMBL/GenBank/DDBJ databases">
        <authorList>
            <person name="Chen M."/>
            <person name="Teng W."/>
            <person name="Zhao L."/>
            <person name="Hu C."/>
            <person name="Zhou Y."/>
            <person name="Han B."/>
            <person name="Song L."/>
            <person name="Shu W."/>
        </authorList>
    </citation>
    <scope>NUCLEOTIDE SEQUENCE</scope>
    <source>
        <strain evidence="1">FACHB-1375</strain>
    </source>
</reference>
<gene>
    <name evidence="1" type="ORF">H6G03_08975</name>
</gene>
<comment type="caution">
    <text evidence="1">The sequence shown here is derived from an EMBL/GenBank/DDBJ whole genome shotgun (WGS) entry which is preliminary data.</text>
</comment>
<protein>
    <submittedName>
        <fullName evidence="1">HD domain-containing protein</fullName>
    </submittedName>
</protein>
<keyword evidence="2" id="KW-1185">Reference proteome</keyword>
<dbReference type="PANTHER" id="PTHR46246:SF1">
    <property type="entry name" value="GUANOSINE-3',5'-BIS(DIPHOSPHATE) 3'-PYROPHOSPHOHYDROLASE MESH1"/>
    <property type="match status" value="1"/>
</dbReference>
<dbReference type="PANTHER" id="PTHR46246">
    <property type="entry name" value="GUANOSINE-3',5'-BIS(DIPHOSPHATE) 3'-PYROPHOSPHOHYDROLASE MESH1"/>
    <property type="match status" value="1"/>
</dbReference>
<dbReference type="SUPFAM" id="SSF109604">
    <property type="entry name" value="HD-domain/PDEase-like"/>
    <property type="match status" value="1"/>
</dbReference>
<dbReference type="RefSeq" id="WP_190464000.1">
    <property type="nucleotide sequence ID" value="NZ_JACJPW010000018.1"/>
</dbReference>
<dbReference type="InterPro" id="IPR052194">
    <property type="entry name" value="MESH1"/>
</dbReference>
<evidence type="ECO:0000313" key="1">
    <source>
        <dbReference type="EMBL" id="MBD2181234.1"/>
    </source>
</evidence>
<organism evidence="1 2">
    <name type="scientific">Aerosakkonema funiforme FACHB-1375</name>
    <dbReference type="NCBI Taxonomy" id="2949571"/>
    <lineage>
        <taxon>Bacteria</taxon>
        <taxon>Bacillati</taxon>
        <taxon>Cyanobacteriota</taxon>
        <taxon>Cyanophyceae</taxon>
        <taxon>Oscillatoriophycideae</taxon>
        <taxon>Aerosakkonematales</taxon>
        <taxon>Aerosakkonemataceae</taxon>
        <taxon>Aerosakkonema</taxon>
    </lineage>
</organism>
<evidence type="ECO:0000313" key="2">
    <source>
        <dbReference type="Proteomes" id="UP000641646"/>
    </source>
</evidence>
<dbReference type="Proteomes" id="UP000641646">
    <property type="component" value="Unassembled WGS sequence"/>
</dbReference>
<accession>A0A926VC94</accession>
<dbReference type="AlphaFoldDB" id="A0A926VC94"/>